<sequence length="526" mass="54438">MSASILGPKPFNAIQKPTVSRPQGPVCLPPPPPVAAARTQGAGFFSDGFTAARSAGRNPVLDPFSSPVFVQNNPPPPPAAPANPLSVSAGLEGALTVSPNGVSVEASGELEVELEGGPFSLTVGAYSEVEASQSTDGDMTTFSVEAEVSVKAEAGVETPLVSASVTGETGARGSYQVSLPREAAAGITTPEQAAALLSPFQPGNLPVGTTIEMHGETFMETGMSVTFQNIANAFDLTVSDSVERARGMSIAINKVDENTVRVTIGPTETVSRTGGLGIKAAGVEVSLSTTGTVDQQSARQVDFDISTPEGQAAYDRFLATGQLPGNDAANGTSNAATVDVISGQVTQELTVAVSFGESTPVTDDYTYTTYDDGRQLFEYSGRIGPVTLAIAGEVNDPSTHTYDATATGVEPNVLDGLRQVYPGMEGTGDSVTLSFTNAEGQRLMELAQQWVQNPVEHVEGFPETPPDWVLAVAGAATPEEAIALMMSPTANYDSTAVLYRMSELSLYINPGNDPQGPQLPGTATAQ</sequence>
<dbReference type="AlphaFoldDB" id="A0A3A8NER0"/>
<dbReference type="EMBL" id="RAWG01000196">
    <property type="protein sequence ID" value="RKH38432.1"/>
    <property type="molecule type" value="Genomic_DNA"/>
</dbReference>
<organism evidence="2 3">
    <name type="scientific">Corallococcus sicarius</name>
    <dbReference type="NCBI Taxonomy" id="2316726"/>
    <lineage>
        <taxon>Bacteria</taxon>
        <taxon>Pseudomonadati</taxon>
        <taxon>Myxococcota</taxon>
        <taxon>Myxococcia</taxon>
        <taxon>Myxococcales</taxon>
        <taxon>Cystobacterineae</taxon>
        <taxon>Myxococcaceae</taxon>
        <taxon>Corallococcus</taxon>
    </lineage>
</organism>
<evidence type="ECO:0000313" key="3">
    <source>
        <dbReference type="Proteomes" id="UP000273405"/>
    </source>
</evidence>
<keyword evidence="3" id="KW-1185">Reference proteome</keyword>
<protein>
    <submittedName>
        <fullName evidence="2">Uncharacterized protein</fullName>
    </submittedName>
</protein>
<gene>
    <name evidence="2" type="ORF">D7X12_26400</name>
</gene>
<evidence type="ECO:0000313" key="2">
    <source>
        <dbReference type="EMBL" id="RKH38432.1"/>
    </source>
</evidence>
<feature type="region of interest" description="Disordered" evidence="1">
    <location>
        <begin position="1"/>
        <end position="33"/>
    </location>
</feature>
<evidence type="ECO:0000256" key="1">
    <source>
        <dbReference type="SAM" id="MobiDB-lite"/>
    </source>
</evidence>
<dbReference type="OrthoDB" id="5488413at2"/>
<dbReference type="Proteomes" id="UP000273405">
    <property type="component" value="Unassembled WGS sequence"/>
</dbReference>
<dbReference type="RefSeq" id="WP_120628046.1">
    <property type="nucleotide sequence ID" value="NZ_RAWG01000196.1"/>
</dbReference>
<comment type="caution">
    <text evidence="2">The sequence shown here is derived from an EMBL/GenBank/DDBJ whole genome shotgun (WGS) entry which is preliminary data.</text>
</comment>
<accession>A0A3A8NER0</accession>
<reference evidence="3" key="1">
    <citation type="submission" date="2018-09" db="EMBL/GenBank/DDBJ databases">
        <authorList>
            <person name="Livingstone P.G."/>
            <person name="Whitworth D.E."/>
        </authorList>
    </citation>
    <scope>NUCLEOTIDE SEQUENCE [LARGE SCALE GENOMIC DNA]</scope>
    <source>
        <strain evidence="3">CA040B</strain>
    </source>
</reference>
<proteinExistence type="predicted"/>
<name>A0A3A8NER0_9BACT</name>